<evidence type="ECO:0000256" key="5">
    <source>
        <dbReference type="ARBA" id="ARBA00023163"/>
    </source>
</evidence>
<dbReference type="InterPro" id="IPR037382">
    <property type="entry name" value="Rsc/polybromo"/>
</dbReference>
<dbReference type="GO" id="GO:0006368">
    <property type="term" value="P:transcription elongation by RNA polymerase II"/>
    <property type="evidence" value="ECO:0007669"/>
    <property type="project" value="TreeGrafter"/>
</dbReference>
<evidence type="ECO:0000259" key="10">
    <source>
        <dbReference type="PROSITE" id="PS51038"/>
    </source>
</evidence>
<dbReference type="InterPro" id="IPR036910">
    <property type="entry name" value="HMG_box_dom_sf"/>
</dbReference>
<reference evidence="11" key="2">
    <citation type="submission" date="2025-08" db="UniProtKB">
        <authorList>
            <consortium name="Ensembl"/>
        </authorList>
    </citation>
    <scope>IDENTIFICATION</scope>
</reference>
<dbReference type="PROSITE" id="PS50118">
    <property type="entry name" value="HMG_BOX_2"/>
    <property type="match status" value="1"/>
</dbReference>
<protein>
    <recommendedName>
        <fullName evidence="13">HMG box domain-containing protein</fullName>
    </recommendedName>
</protein>
<dbReference type="CDD" id="cd21984">
    <property type="entry name" value="HMG-box_PB1"/>
    <property type="match status" value="1"/>
</dbReference>
<organism evidence="11 12">
    <name type="scientific">Hucho hucho</name>
    <name type="common">huchen</name>
    <dbReference type="NCBI Taxonomy" id="62062"/>
    <lineage>
        <taxon>Eukaryota</taxon>
        <taxon>Metazoa</taxon>
        <taxon>Chordata</taxon>
        <taxon>Craniata</taxon>
        <taxon>Vertebrata</taxon>
        <taxon>Euteleostomi</taxon>
        <taxon>Actinopterygii</taxon>
        <taxon>Neopterygii</taxon>
        <taxon>Teleostei</taxon>
        <taxon>Protacanthopterygii</taxon>
        <taxon>Salmoniformes</taxon>
        <taxon>Salmonidae</taxon>
        <taxon>Salmoninae</taxon>
        <taxon>Hucho</taxon>
    </lineage>
</organism>
<evidence type="ECO:0000313" key="12">
    <source>
        <dbReference type="Proteomes" id="UP000314982"/>
    </source>
</evidence>
<dbReference type="GO" id="GO:0003682">
    <property type="term" value="F:chromatin binding"/>
    <property type="evidence" value="ECO:0007669"/>
    <property type="project" value="InterPro"/>
</dbReference>
<evidence type="ECO:0000256" key="8">
    <source>
        <dbReference type="SAM" id="MobiDB-lite"/>
    </source>
</evidence>
<keyword evidence="2" id="KW-0677">Repeat</keyword>
<comment type="subcellular location">
    <subcellularLocation>
        <location evidence="1">Nucleus</location>
    </subcellularLocation>
</comment>
<dbReference type="GeneTree" id="ENSGT00390000003017"/>
<feature type="region of interest" description="Disordered" evidence="8">
    <location>
        <begin position="101"/>
        <end position="150"/>
    </location>
</feature>
<dbReference type="Ensembl" id="ENSHHUT00000084266.1">
    <property type="protein sequence ID" value="ENSHHUP00000081673.1"/>
    <property type="gene ID" value="ENSHHUG00000047482.1"/>
</dbReference>
<dbReference type="Pfam" id="PF00505">
    <property type="entry name" value="HMG_box"/>
    <property type="match status" value="1"/>
</dbReference>
<sequence>MFYKKEVFLSNLEESCPMTCIIGKCAVSSFKEYLSCRPTEVPEEDVLLCESRYIESDKQMKKFKGLKHFSLSGKVVEAEIYYFRKLIAKFADMTDEELEDLGEDDGELGDTSIPQLQSPVAGSDMDMPYTPLQSNPKSMKGMSKKEGSKRKSNMSGYILFSSEMRAVIKAQHPDFSFGELSHLVGSEWRNLESPKKAEYEAQQLAFPRAGTPVGVLMGVPAPPPYPKQGQPAFQQPSTPLFVDPPPKPRLLLHSEAYLKYIENPPPSATARKKDVRLTKEQESRLPSHWLKSKDLMLHDTLNIRQTYNL</sequence>
<dbReference type="AlphaFoldDB" id="A0A4W5R6S3"/>
<dbReference type="InterPro" id="IPR001025">
    <property type="entry name" value="BAH_dom"/>
</dbReference>
<keyword evidence="6 7" id="KW-0539">Nucleus</keyword>
<evidence type="ECO:0000313" key="11">
    <source>
        <dbReference type="Ensembl" id="ENSHHUP00000081673.1"/>
    </source>
</evidence>
<evidence type="ECO:0000256" key="3">
    <source>
        <dbReference type="ARBA" id="ARBA00022853"/>
    </source>
</evidence>
<dbReference type="Proteomes" id="UP000314982">
    <property type="component" value="Unassembled WGS sequence"/>
</dbReference>
<dbReference type="InterPro" id="IPR043151">
    <property type="entry name" value="BAH_sf"/>
</dbReference>
<name>A0A4W5R6S3_9TELE</name>
<dbReference type="GO" id="GO:0003677">
    <property type="term" value="F:DNA binding"/>
    <property type="evidence" value="ECO:0007669"/>
    <property type="project" value="UniProtKB-UniRule"/>
</dbReference>
<feature type="domain" description="BAH" evidence="10">
    <location>
        <begin position="1"/>
        <end position="64"/>
    </location>
</feature>
<dbReference type="Gene3D" id="1.10.30.10">
    <property type="entry name" value="High mobility group box domain"/>
    <property type="match status" value="1"/>
</dbReference>
<dbReference type="SMART" id="SM00398">
    <property type="entry name" value="HMG"/>
    <property type="match status" value="1"/>
</dbReference>
<dbReference type="Pfam" id="PF01426">
    <property type="entry name" value="BAH"/>
    <property type="match status" value="1"/>
</dbReference>
<evidence type="ECO:0008006" key="13">
    <source>
        <dbReference type="Google" id="ProtNLM"/>
    </source>
</evidence>
<evidence type="ECO:0000256" key="2">
    <source>
        <dbReference type="ARBA" id="ARBA00022737"/>
    </source>
</evidence>
<evidence type="ECO:0000259" key="9">
    <source>
        <dbReference type="PROSITE" id="PS50118"/>
    </source>
</evidence>
<evidence type="ECO:0000256" key="7">
    <source>
        <dbReference type="PROSITE-ProRule" id="PRU00267"/>
    </source>
</evidence>
<dbReference type="InterPro" id="IPR009071">
    <property type="entry name" value="HMG_box_dom"/>
</dbReference>
<dbReference type="STRING" id="62062.ENSHHUP00000081673"/>
<keyword evidence="4" id="KW-0805">Transcription regulation</keyword>
<evidence type="ECO:0000256" key="1">
    <source>
        <dbReference type="ARBA" id="ARBA00004123"/>
    </source>
</evidence>
<evidence type="ECO:0000256" key="4">
    <source>
        <dbReference type="ARBA" id="ARBA00023015"/>
    </source>
</evidence>
<keyword evidence="12" id="KW-1185">Reference proteome</keyword>
<proteinExistence type="predicted"/>
<reference evidence="11" key="3">
    <citation type="submission" date="2025-09" db="UniProtKB">
        <authorList>
            <consortium name="Ensembl"/>
        </authorList>
    </citation>
    <scope>IDENTIFICATION</scope>
</reference>
<dbReference type="PANTHER" id="PTHR16062:SF19">
    <property type="entry name" value="PROTEIN POLYBROMO-1"/>
    <property type="match status" value="1"/>
</dbReference>
<dbReference type="Gene3D" id="2.30.30.490">
    <property type="match status" value="1"/>
</dbReference>
<dbReference type="SUPFAM" id="SSF47095">
    <property type="entry name" value="HMG-box"/>
    <property type="match status" value="1"/>
</dbReference>
<dbReference type="GO" id="GO:0016586">
    <property type="term" value="C:RSC-type complex"/>
    <property type="evidence" value="ECO:0007669"/>
    <property type="project" value="InterPro"/>
</dbReference>
<dbReference type="PANTHER" id="PTHR16062">
    <property type="entry name" value="SWI/SNF-RELATED"/>
    <property type="match status" value="1"/>
</dbReference>
<keyword evidence="3" id="KW-0156">Chromatin regulator</keyword>
<reference evidence="12" key="1">
    <citation type="submission" date="2018-06" db="EMBL/GenBank/DDBJ databases">
        <title>Genome assembly of Danube salmon.</title>
        <authorList>
            <person name="Macqueen D.J."/>
            <person name="Gundappa M.K."/>
        </authorList>
    </citation>
    <scope>NUCLEOTIDE SEQUENCE [LARGE SCALE GENOMIC DNA]</scope>
</reference>
<dbReference type="PROSITE" id="PS51038">
    <property type="entry name" value="BAH"/>
    <property type="match status" value="1"/>
</dbReference>
<dbReference type="GO" id="GO:0006338">
    <property type="term" value="P:chromatin remodeling"/>
    <property type="evidence" value="ECO:0007669"/>
    <property type="project" value="InterPro"/>
</dbReference>
<feature type="domain" description="HMG box" evidence="9">
    <location>
        <begin position="150"/>
        <end position="200"/>
    </location>
</feature>
<dbReference type="GO" id="GO:0016514">
    <property type="term" value="C:SWI/SNF complex"/>
    <property type="evidence" value="ECO:0007669"/>
    <property type="project" value="TreeGrafter"/>
</dbReference>
<evidence type="ECO:0000256" key="6">
    <source>
        <dbReference type="ARBA" id="ARBA00023242"/>
    </source>
</evidence>
<accession>A0A4W5R6S3</accession>
<feature type="DNA-binding region" description="HMG box" evidence="7">
    <location>
        <begin position="150"/>
        <end position="200"/>
    </location>
</feature>
<keyword evidence="7" id="KW-0238">DNA-binding</keyword>
<keyword evidence="5" id="KW-0804">Transcription</keyword>